<accession>A0A0D2LLZ5</accession>
<protein>
    <submittedName>
        <fullName evidence="3">Uncharacterized protein</fullName>
    </submittedName>
</protein>
<feature type="chain" id="PRO_5002263984" evidence="2">
    <location>
        <begin position="22"/>
        <end position="271"/>
    </location>
</feature>
<dbReference type="AlphaFoldDB" id="A0A0D2LLZ5"/>
<dbReference type="OMA" id="SNEYCAA"/>
<evidence type="ECO:0000313" key="3">
    <source>
        <dbReference type="EMBL" id="KJA28997.1"/>
    </source>
</evidence>
<gene>
    <name evidence="3" type="ORF">HYPSUDRAFT_33483</name>
</gene>
<feature type="transmembrane region" description="Helical" evidence="1">
    <location>
        <begin position="250"/>
        <end position="270"/>
    </location>
</feature>
<evidence type="ECO:0000256" key="2">
    <source>
        <dbReference type="SAM" id="SignalP"/>
    </source>
</evidence>
<keyword evidence="1" id="KW-1133">Transmembrane helix</keyword>
<proteinExistence type="predicted"/>
<dbReference type="PANTHER" id="PTHR34862">
    <property type="entry name" value="SPARK DOMAIN-CONTAINING PROTEIN"/>
    <property type="match status" value="1"/>
</dbReference>
<feature type="signal peptide" evidence="2">
    <location>
        <begin position="1"/>
        <end position="21"/>
    </location>
</feature>
<evidence type="ECO:0000256" key="1">
    <source>
        <dbReference type="SAM" id="Phobius"/>
    </source>
</evidence>
<keyword evidence="4" id="KW-1185">Reference proteome</keyword>
<name>A0A0D2LLZ5_HYPSF</name>
<sequence length="271" mass="28183">MLNNYSKKVLLAVALVSTVSAQNSVFDSLSSSCTTALKELLLAPDAQCLNTAAFISIAISGNVDVPAIANTWLSGLCSVGTCSNASLASIVNNVTAGCSQDVQNFFNIDVSDPATYLPFVEQYYPTLRQIACLKDDGANTLCVPQTITNLQSIIGNLSVADLSWDTIVADANEIASSDNQNLACTSCTKQAYTLAANVFPDPNLLATIDGPITATCGASFIDGQNVTTVAQTAVVGEFNVNTTTSASASFSPITIAGAMLFTISSMFTLLI</sequence>
<dbReference type="OrthoDB" id="2536450at2759"/>
<dbReference type="Proteomes" id="UP000054270">
    <property type="component" value="Unassembled WGS sequence"/>
</dbReference>
<dbReference type="EMBL" id="KN817520">
    <property type="protein sequence ID" value="KJA28997.1"/>
    <property type="molecule type" value="Genomic_DNA"/>
</dbReference>
<evidence type="ECO:0000313" key="4">
    <source>
        <dbReference type="Proteomes" id="UP000054270"/>
    </source>
</evidence>
<reference evidence="4" key="1">
    <citation type="submission" date="2014-04" db="EMBL/GenBank/DDBJ databases">
        <title>Evolutionary Origins and Diversification of the Mycorrhizal Mutualists.</title>
        <authorList>
            <consortium name="DOE Joint Genome Institute"/>
            <consortium name="Mycorrhizal Genomics Consortium"/>
            <person name="Kohler A."/>
            <person name="Kuo A."/>
            <person name="Nagy L.G."/>
            <person name="Floudas D."/>
            <person name="Copeland A."/>
            <person name="Barry K.W."/>
            <person name="Cichocki N."/>
            <person name="Veneault-Fourrey C."/>
            <person name="LaButti K."/>
            <person name="Lindquist E.A."/>
            <person name="Lipzen A."/>
            <person name="Lundell T."/>
            <person name="Morin E."/>
            <person name="Murat C."/>
            <person name="Riley R."/>
            <person name="Ohm R."/>
            <person name="Sun H."/>
            <person name="Tunlid A."/>
            <person name="Henrissat B."/>
            <person name="Grigoriev I.V."/>
            <person name="Hibbett D.S."/>
            <person name="Martin F."/>
        </authorList>
    </citation>
    <scope>NUCLEOTIDE SEQUENCE [LARGE SCALE GENOMIC DNA]</scope>
    <source>
        <strain evidence="4">FD-334 SS-4</strain>
    </source>
</reference>
<organism evidence="3 4">
    <name type="scientific">Hypholoma sublateritium (strain FD-334 SS-4)</name>
    <dbReference type="NCBI Taxonomy" id="945553"/>
    <lineage>
        <taxon>Eukaryota</taxon>
        <taxon>Fungi</taxon>
        <taxon>Dikarya</taxon>
        <taxon>Basidiomycota</taxon>
        <taxon>Agaricomycotina</taxon>
        <taxon>Agaricomycetes</taxon>
        <taxon>Agaricomycetidae</taxon>
        <taxon>Agaricales</taxon>
        <taxon>Agaricineae</taxon>
        <taxon>Strophariaceae</taxon>
        <taxon>Hypholoma</taxon>
    </lineage>
</organism>
<keyword evidence="1" id="KW-0472">Membrane</keyword>
<dbReference type="PANTHER" id="PTHR34862:SF1">
    <property type="entry name" value="SPARK DOMAIN-CONTAINING PROTEIN"/>
    <property type="match status" value="1"/>
</dbReference>
<keyword evidence="2" id="KW-0732">Signal</keyword>
<keyword evidence="1" id="KW-0812">Transmembrane</keyword>